<organism evidence="1 2">
    <name type="scientific">Epicoccum nigrum</name>
    <name type="common">Soil fungus</name>
    <name type="synonym">Epicoccum purpurascens</name>
    <dbReference type="NCBI Taxonomy" id="105696"/>
    <lineage>
        <taxon>Eukaryota</taxon>
        <taxon>Fungi</taxon>
        <taxon>Dikarya</taxon>
        <taxon>Ascomycota</taxon>
        <taxon>Pezizomycotina</taxon>
        <taxon>Dothideomycetes</taxon>
        <taxon>Pleosporomycetidae</taxon>
        <taxon>Pleosporales</taxon>
        <taxon>Pleosporineae</taxon>
        <taxon>Didymellaceae</taxon>
        <taxon>Epicoccum</taxon>
    </lineage>
</organism>
<gene>
    <name evidence="1" type="ORF">B5807_03505</name>
</gene>
<dbReference type="OMA" id="REQTRIP"/>
<proteinExistence type="predicted"/>
<accession>A0A1Y2M7J0</accession>
<name>A0A1Y2M7J0_EPING</name>
<keyword evidence="2" id="KW-1185">Reference proteome</keyword>
<evidence type="ECO:0000313" key="1">
    <source>
        <dbReference type="EMBL" id="OSS52063.1"/>
    </source>
</evidence>
<dbReference type="AlphaFoldDB" id="A0A1Y2M7J0"/>
<dbReference type="EMBL" id="KZ107840">
    <property type="protein sequence ID" value="OSS52063.1"/>
    <property type="molecule type" value="Genomic_DNA"/>
</dbReference>
<protein>
    <submittedName>
        <fullName evidence="1">Uncharacterized protein</fullName>
    </submittedName>
</protein>
<reference evidence="1 2" key="1">
    <citation type="journal article" date="2017" name="Genome Announc.">
        <title>Genome sequence of the saprophytic ascomycete Epicoccum nigrum ICMP 19927 strain isolated from New Zealand.</title>
        <authorList>
            <person name="Fokin M."/>
            <person name="Fleetwood D."/>
            <person name="Weir B.S."/>
            <person name="Villas-Boas S.G."/>
        </authorList>
    </citation>
    <scope>NUCLEOTIDE SEQUENCE [LARGE SCALE GENOMIC DNA]</scope>
    <source>
        <strain evidence="1 2">ICMP 19927</strain>
    </source>
</reference>
<dbReference type="Proteomes" id="UP000193240">
    <property type="component" value="Unassembled WGS sequence"/>
</dbReference>
<dbReference type="InParanoid" id="A0A1Y2M7J0"/>
<sequence length="187" mass="19688">MPALSPLTTLPPFLLASALSAYALYLSKTNISLLQKYESASEKAAQWSNTAAQRLRKTRTTQASGTVAAALSFLAGTTLPFLPSYHSPATLGLLGLSQCLLLYGARTHMSGFWNEGTQARVPFLEGFNDAVRGSEAVVGVLDLLVWSWAVAGGVWLADLGALGVGVWAGVVGARGVWVMRERGGGGY</sequence>
<evidence type="ECO:0000313" key="2">
    <source>
        <dbReference type="Proteomes" id="UP000193240"/>
    </source>
</evidence>